<dbReference type="Gramene" id="Pp3c16_12380V3.3">
    <property type="protein sequence ID" value="Pp3c16_12380V3.3"/>
    <property type="gene ID" value="Pp3c16_12380"/>
</dbReference>
<dbReference type="RefSeq" id="XP_024398250.1">
    <property type="nucleotide sequence ID" value="XM_024542482.2"/>
</dbReference>
<dbReference type="GO" id="GO:0009507">
    <property type="term" value="C:chloroplast"/>
    <property type="evidence" value="ECO:0000318"/>
    <property type="project" value="GO_Central"/>
</dbReference>
<reference evidence="15 16" key="2">
    <citation type="journal article" date="2018" name="Plant J.">
        <title>The Physcomitrella patens chromosome-scale assembly reveals moss genome structure and evolution.</title>
        <authorList>
            <person name="Lang D."/>
            <person name="Ullrich K.K."/>
            <person name="Murat F."/>
            <person name="Fuchs J."/>
            <person name="Jenkins J."/>
            <person name="Haas F.B."/>
            <person name="Piednoel M."/>
            <person name="Gundlach H."/>
            <person name="Van Bel M."/>
            <person name="Meyberg R."/>
            <person name="Vives C."/>
            <person name="Morata J."/>
            <person name="Symeonidi A."/>
            <person name="Hiss M."/>
            <person name="Muchero W."/>
            <person name="Kamisugi Y."/>
            <person name="Saleh O."/>
            <person name="Blanc G."/>
            <person name="Decker E.L."/>
            <person name="van Gessel N."/>
            <person name="Grimwood J."/>
            <person name="Hayes R.D."/>
            <person name="Graham S.W."/>
            <person name="Gunter L.E."/>
            <person name="McDaniel S.F."/>
            <person name="Hoernstein S.N.W."/>
            <person name="Larsson A."/>
            <person name="Li F.W."/>
            <person name="Perroud P.F."/>
            <person name="Phillips J."/>
            <person name="Ranjan P."/>
            <person name="Rokshar D.S."/>
            <person name="Rothfels C.J."/>
            <person name="Schneider L."/>
            <person name="Shu S."/>
            <person name="Stevenson D.W."/>
            <person name="Thummler F."/>
            <person name="Tillich M."/>
            <person name="Villarreal Aguilar J.C."/>
            <person name="Widiez T."/>
            <person name="Wong G.K."/>
            <person name="Wymore A."/>
            <person name="Zhang Y."/>
            <person name="Zimmer A.D."/>
            <person name="Quatrano R.S."/>
            <person name="Mayer K.F.X."/>
            <person name="Goodstein D."/>
            <person name="Casacuberta J.M."/>
            <person name="Vandepoele K."/>
            <person name="Reski R."/>
            <person name="Cuming A.C."/>
            <person name="Tuskan G.A."/>
            <person name="Maumus F."/>
            <person name="Salse J."/>
            <person name="Schmutz J."/>
            <person name="Rensing S.A."/>
        </authorList>
    </citation>
    <scope>NUCLEOTIDE SEQUENCE [LARGE SCALE GENOMIC DNA]</scope>
    <source>
        <strain evidence="15 16">cv. Gransden 2004</strain>
    </source>
</reference>
<dbReference type="CDD" id="cd23145">
    <property type="entry name" value="RING-HC_SPL2-like"/>
    <property type="match status" value="1"/>
</dbReference>
<dbReference type="InParanoid" id="A0A7I4AZX6"/>
<dbReference type="GO" id="GO:0016567">
    <property type="term" value="P:protein ubiquitination"/>
    <property type="evidence" value="ECO:0007669"/>
    <property type="project" value="InterPro"/>
</dbReference>
<dbReference type="InterPro" id="IPR022170">
    <property type="entry name" value="MUL1-like"/>
</dbReference>
<dbReference type="FunCoup" id="A0A7I4AZX6">
    <property type="interactions" value="2169"/>
</dbReference>
<dbReference type="SUPFAM" id="SSF57850">
    <property type="entry name" value="RING/U-box"/>
    <property type="match status" value="1"/>
</dbReference>
<dbReference type="GO" id="GO:0061630">
    <property type="term" value="F:ubiquitin protein ligase activity"/>
    <property type="evidence" value="ECO:0007669"/>
    <property type="project" value="UniProtKB-EC"/>
</dbReference>
<keyword evidence="9" id="KW-0862">Zinc</keyword>
<evidence type="ECO:0000256" key="4">
    <source>
        <dbReference type="ARBA" id="ARBA00022679"/>
    </source>
</evidence>
<dbReference type="GO" id="GO:0016020">
    <property type="term" value="C:membrane"/>
    <property type="evidence" value="ECO:0007669"/>
    <property type="project" value="UniProtKB-SubCell"/>
</dbReference>
<reference evidence="15 16" key="1">
    <citation type="journal article" date="2008" name="Science">
        <title>The Physcomitrella genome reveals evolutionary insights into the conquest of land by plants.</title>
        <authorList>
            <person name="Rensing S."/>
            <person name="Lang D."/>
            <person name="Zimmer A."/>
            <person name="Terry A."/>
            <person name="Salamov A."/>
            <person name="Shapiro H."/>
            <person name="Nishiyama T."/>
            <person name="Perroud P.-F."/>
            <person name="Lindquist E."/>
            <person name="Kamisugi Y."/>
            <person name="Tanahashi T."/>
            <person name="Sakakibara K."/>
            <person name="Fujita T."/>
            <person name="Oishi K."/>
            <person name="Shin-I T."/>
            <person name="Kuroki Y."/>
            <person name="Toyoda A."/>
            <person name="Suzuki Y."/>
            <person name="Hashimoto A."/>
            <person name="Yamaguchi K."/>
            <person name="Sugano A."/>
            <person name="Kohara Y."/>
            <person name="Fujiyama A."/>
            <person name="Anterola A."/>
            <person name="Aoki S."/>
            <person name="Ashton N."/>
            <person name="Barbazuk W.B."/>
            <person name="Barker E."/>
            <person name="Bennetzen J."/>
            <person name="Bezanilla M."/>
            <person name="Blankenship R."/>
            <person name="Cho S.H."/>
            <person name="Dutcher S."/>
            <person name="Estelle M."/>
            <person name="Fawcett J.A."/>
            <person name="Gundlach H."/>
            <person name="Hanada K."/>
            <person name="Heyl A."/>
            <person name="Hicks K.A."/>
            <person name="Hugh J."/>
            <person name="Lohr M."/>
            <person name="Mayer K."/>
            <person name="Melkozernov A."/>
            <person name="Murata T."/>
            <person name="Nelson D."/>
            <person name="Pils B."/>
            <person name="Prigge M."/>
            <person name="Reiss B."/>
            <person name="Renner T."/>
            <person name="Rombauts S."/>
            <person name="Rushton P."/>
            <person name="Sanderfoot A."/>
            <person name="Schween G."/>
            <person name="Shiu S.-H."/>
            <person name="Stueber K."/>
            <person name="Theodoulou F.L."/>
            <person name="Tu H."/>
            <person name="Van de Peer Y."/>
            <person name="Verrier P.J."/>
            <person name="Waters E."/>
            <person name="Wood A."/>
            <person name="Yang L."/>
            <person name="Cove D."/>
            <person name="Cuming A."/>
            <person name="Hasebe M."/>
            <person name="Lucas S."/>
            <person name="Mishler D.B."/>
            <person name="Reski R."/>
            <person name="Grigoriev I."/>
            <person name="Quatrano R.S."/>
            <person name="Boore J.L."/>
        </authorList>
    </citation>
    <scope>NUCLEOTIDE SEQUENCE [LARGE SCALE GENOMIC DNA]</scope>
    <source>
        <strain evidence="15 16">cv. Gransden 2004</strain>
    </source>
</reference>
<dbReference type="GO" id="GO:0008270">
    <property type="term" value="F:zinc ion binding"/>
    <property type="evidence" value="ECO:0007669"/>
    <property type="project" value="UniProtKB-KW"/>
</dbReference>
<evidence type="ECO:0000256" key="2">
    <source>
        <dbReference type="ARBA" id="ARBA00004141"/>
    </source>
</evidence>
<evidence type="ECO:0000313" key="15">
    <source>
        <dbReference type="EnsemblPlants" id="Pp3c16_12380V3.3"/>
    </source>
</evidence>
<keyword evidence="6" id="KW-0479">Metal-binding</keyword>
<protein>
    <recommendedName>
        <fullName evidence="3">RING-type E3 ubiquitin transferase</fullName>
        <ecNumber evidence="3">2.3.2.27</ecNumber>
    </recommendedName>
</protein>
<evidence type="ECO:0000256" key="6">
    <source>
        <dbReference type="ARBA" id="ARBA00022723"/>
    </source>
</evidence>
<dbReference type="EnsemblPlants" id="Pp3c16_12380V3.3">
    <property type="protein sequence ID" value="Pp3c16_12380V3.3"/>
    <property type="gene ID" value="Pp3c16_12380"/>
</dbReference>
<dbReference type="InterPro" id="IPR013083">
    <property type="entry name" value="Znf_RING/FYVE/PHD"/>
</dbReference>
<dbReference type="Pfam" id="PF13920">
    <property type="entry name" value="zf-C3HC4_3"/>
    <property type="match status" value="1"/>
</dbReference>
<feature type="transmembrane region" description="Helical" evidence="13">
    <location>
        <begin position="316"/>
        <end position="337"/>
    </location>
</feature>
<evidence type="ECO:0000256" key="12">
    <source>
        <dbReference type="PROSITE-ProRule" id="PRU00175"/>
    </source>
</evidence>
<dbReference type="AlphaFoldDB" id="A0A7I4AZX6"/>
<dbReference type="GeneID" id="112293262"/>
<keyword evidence="16" id="KW-1185">Reference proteome</keyword>
<evidence type="ECO:0000313" key="16">
    <source>
        <dbReference type="Proteomes" id="UP000006727"/>
    </source>
</evidence>
<evidence type="ECO:0000256" key="8">
    <source>
        <dbReference type="ARBA" id="ARBA00022786"/>
    </source>
</evidence>
<evidence type="ECO:0000256" key="13">
    <source>
        <dbReference type="SAM" id="Phobius"/>
    </source>
</evidence>
<dbReference type="Proteomes" id="UP000006727">
    <property type="component" value="Chromosome 16"/>
</dbReference>
<name>A0A7I4AZX6_PHYPA</name>
<keyword evidence="10 13" id="KW-1133">Transmembrane helix</keyword>
<evidence type="ECO:0000256" key="7">
    <source>
        <dbReference type="ARBA" id="ARBA00022771"/>
    </source>
</evidence>
<keyword evidence="8" id="KW-0833">Ubl conjugation pathway</keyword>
<dbReference type="Gene3D" id="3.30.40.10">
    <property type="entry name" value="Zinc/RING finger domain, C3HC4 (zinc finger)"/>
    <property type="match status" value="1"/>
</dbReference>
<reference evidence="15" key="3">
    <citation type="submission" date="2020-12" db="UniProtKB">
        <authorList>
            <consortium name="EnsemblPlants"/>
        </authorList>
    </citation>
    <scope>IDENTIFICATION</scope>
</reference>
<dbReference type="PROSITE" id="PS50089">
    <property type="entry name" value="ZF_RING_2"/>
    <property type="match status" value="1"/>
</dbReference>
<evidence type="ECO:0000256" key="11">
    <source>
        <dbReference type="ARBA" id="ARBA00023136"/>
    </source>
</evidence>
<dbReference type="Pfam" id="PF12483">
    <property type="entry name" value="GIDE"/>
    <property type="match status" value="1"/>
</dbReference>
<proteinExistence type="predicted"/>
<evidence type="ECO:0000256" key="3">
    <source>
        <dbReference type="ARBA" id="ARBA00012483"/>
    </source>
</evidence>
<keyword evidence="4" id="KW-0808">Transferase</keyword>
<evidence type="ECO:0000256" key="5">
    <source>
        <dbReference type="ARBA" id="ARBA00022692"/>
    </source>
</evidence>
<feature type="domain" description="RING-type" evidence="14">
    <location>
        <begin position="382"/>
        <end position="422"/>
    </location>
</feature>
<dbReference type="PANTHER" id="PTHR47355">
    <property type="entry name" value="E3 UBIQUITIN-PROTEIN LIGASE SPL2"/>
    <property type="match status" value="1"/>
</dbReference>
<accession>A0A7I4AZX6</accession>
<sequence>MGSHDEEICVALTRIALAGDGVVLGLGMACLAVKAWLKYRTHEQALVAIKNTPLSHIADLRILLQRQTLNSDPEIVISNQYPRSIQMTEALASKQPARFGFRMWRKLDADLIKQERIVMVRGKIQTKASVEPSAVLNAEDLQGITPSQSDTKAVYLERIQTCLYNGSRSLFGWGSEWRGLVGWGSVKEQFVVARRKVAFVLASNSEECSSEPIAYIHVNMDVPKHPIPLLTVHHQFHPVSSSSYTLLQAIFGRRYPVGLLDEERILQMGREITAVGILDSTPDGKPVIKPCSGLPIFLTECTREQLLMELARGTKMLLWLGVIATTFSAGVLTYAVIKNWLRWKQHRQLEEQQRVNEERRQQRLMDEEEVENLVDVPEGELCVVCLLRRRRSAFIHCGHRVCCIVCARRVQQGADPRCPVCRQIVTSTMTVFDA</sequence>
<evidence type="ECO:0000256" key="1">
    <source>
        <dbReference type="ARBA" id="ARBA00000900"/>
    </source>
</evidence>
<dbReference type="InterPro" id="IPR044247">
    <property type="entry name" value="SPL2-like"/>
</dbReference>
<comment type="subcellular location">
    <subcellularLocation>
        <location evidence="2">Membrane</location>
        <topology evidence="2">Multi-pass membrane protein</topology>
    </subcellularLocation>
</comment>
<comment type="catalytic activity">
    <reaction evidence="1">
        <text>S-ubiquitinyl-[E2 ubiquitin-conjugating enzyme]-L-cysteine + [acceptor protein]-L-lysine = [E2 ubiquitin-conjugating enzyme]-L-cysteine + N(6)-ubiquitinyl-[acceptor protein]-L-lysine.</text>
        <dbReference type="EC" id="2.3.2.27"/>
    </reaction>
</comment>
<evidence type="ECO:0000256" key="9">
    <source>
        <dbReference type="ARBA" id="ARBA00022833"/>
    </source>
</evidence>
<keyword evidence="5 13" id="KW-0812">Transmembrane</keyword>
<dbReference type="PANTHER" id="PTHR47355:SF1">
    <property type="entry name" value="E3 UBIQUITIN-PROTEIN LIGASE SPL2"/>
    <property type="match status" value="1"/>
</dbReference>
<dbReference type="EMBL" id="ABEU02000016">
    <property type="status" value="NOT_ANNOTATED_CDS"/>
    <property type="molecule type" value="Genomic_DNA"/>
</dbReference>
<dbReference type="EC" id="2.3.2.27" evidence="3"/>
<keyword evidence="7 12" id="KW-0863">Zinc-finger</keyword>
<organism evidence="15 16">
    <name type="scientific">Physcomitrium patens</name>
    <name type="common">Spreading-leaved earth moss</name>
    <name type="synonym">Physcomitrella patens</name>
    <dbReference type="NCBI Taxonomy" id="3218"/>
    <lineage>
        <taxon>Eukaryota</taxon>
        <taxon>Viridiplantae</taxon>
        <taxon>Streptophyta</taxon>
        <taxon>Embryophyta</taxon>
        <taxon>Bryophyta</taxon>
        <taxon>Bryophytina</taxon>
        <taxon>Bryopsida</taxon>
        <taxon>Funariidae</taxon>
        <taxon>Funariales</taxon>
        <taxon>Funariaceae</taxon>
        <taxon>Physcomitrium</taxon>
    </lineage>
</organism>
<evidence type="ECO:0000256" key="10">
    <source>
        <dbReference type="ARBA" id="ARBA00022989"/>
    </source>
</evidence>
<keyword evidence="11 13" id="KW-0472">Membrane</keyword>
<gene>
    <name evidence="15" type="primary">LOC112293262</name>
</gene>
<dbReference type="InterPro" id="IPR001841">
    <property type="entry name" value="Znf_RING"/>
</dbReference>
<evidence type="ECO:0000259" key="14">
    <source>
        <dbReference type="PROSITE" id="PS50089"/>
    </source>
</evidence>